<reference evidence="1" key="1">
    <citation type="submission" date="2021-02" db="EMBL/GenBank/DDBJ databases">
        <authorList>
            <person name="Nowell W R."/>
        </authorList>
    </citation>
    <scope>NUCLEOTIDE SEQUENCE</scope>
</reference>
<comment type="caution">
    <text evidence="1">The sequence shown here is derived from an EMBL/GenBank/DDBJ whole genome shotgun (WGS) entry which is preliminary data.</text>
</comment>
<dbReference type="Gene3D" id="3.40.50.300">
    <property type="entry name" value="P-loop containing nucleotide triphosphate hydrolases"/>
    <property type="match status" value="1"/>
</dbReference>
<gene>
    <name evidence="1" type="ORF">TMI583_LOCUS19880</name>
</gene>
<dbReference type="Proteomes" id="UP000682733">
    <property type="component" value="Unassembled WGS sequence"/>
</dbReference>
<dbReference type="EMBL" id="CAJOBA010013024">
    <property type="protein sequence ID" value="CAF3877616.1"/>
    <property type="molecule type" value="Genomic_DNA"/>
</dbReference>
<dbReference type="InterPro" id="IPR027417">
    <property type="entry name" value="P-loop_NTPase"/>
</dbReference>
<name>A0A8S2KZZ2_9BILA</name>
<proteinExistence type="predicted"/>
<organism evidence="1 2">
    <name type="scientific">Didymodactylos carnosus</name>
    <dbReference type="NCBI Taxonomy" id="1234261"/>
    <lineage>
        <taxon>Eukaryota</taxon>
        <taxon>Metazoa</taxon>
        <taxon>Spiralia</taxon>
        <taxon>Gnathifera</taxon>
        <taxon>Rotifera</taxon>
        <taxon>Eurotatoria</taxon>
        <taxon>Bdelloidea</taxon>
        <taxon>Philodinida</taxon>
        <taxon>Philodinidae</taxon>
        <taxon>Didymodactylos</taxon>
    </lineage>
</organism>
<accession>A0A8S2KZZ2</accession>
<sequence>PNQLLSGLIHTKQTIEQLELLAAACQSKPAILLEGDICSRKSSLVIELAHVTRNHLIVIPLHENFETSDLIGTWLPSTVDTR</sequence>
<protein>
    <submittedName>
        <fullName evidence="1">Uncharacterized protein</fullName>
    </submittedName>
</protein>
<feature type="non-terminal residue" evidence="1">
    <location>
        <position position="82"/>
    </location>
</feature>
<feature type="non-terminal residue" evidence="1">
    <location>
        <position position="1"/>
    </location>
</feature>
<evidence type="ECO:0000313" key="1">
    <source>
        <dbReference type="EMBL" id="CAF3877616.1"/>
    </source>
</evidence>
<evidence type="ECO:0000313" key="2">
    <source>
        <dbReference type="Proteomes" id="UP000682733"/>
    </source>
</evidence>
<dbReference type="AlphaFoldDB" id="A0A8S2KZZ2"/>